<dbReference type="AlphaFoldDB" id="A0A508X3X9"/>
<name>A0A508X3X9_9HYPH</name>
<protein>
    <submittedName>
        <fullName evidence="1">Uncharacterized protein</fullName>
    </submittedName>
</protein>
<sequence length="90" mass="9937">MPAIVPILKDQAMREMLRPVVHPHPCVDASDHHDSGGPDTQSRCPLSLIGWLPVRSAAAGGARFPHRRTEVSNGSVYSYLKYGYKTKLLK</sequence>
<accession>A0A508X3X9</accession>
<evidence type="ECO:0000313" key="1">
    <source>
        <dbReference type="EMBL" id="VTZ64552.1"/>
    </source>
</evidence>
<dbReference type="EMBL" id="CABFNB010000131">
    <property type="protein sequence ID" value="VTZ64552.1"/>
    <property type="molecule type" value="Genomic_DNA"/>
</dbReference>
<proteinExistence type="predicted"/>
<reference evidence="1" key="1">
    <citation type="submission" date="2019-06" db="EMBL/GenBank/DDBJ databases">
        <authorList>
            <person name="Le Quere A."/>
            <person name="Colella S."/>
        </authorList>
    </citation>
    <scope>NUCLEOTIDE SEQUENCE</scope>
    <source>
        <strain evidence="1">EmedicaeMD41</strain>
    </source>
</reference>
<dbReference type="Proteomes" id="UP000507954">
    <property type="component" value="Unassembled WGS sequence"/>
</dbReference>
<gene>
    <name evidence="1" type="ORF">EMEDMD4_620024</name>
</gene>
<organism evidence="1">
    <name type="scientific">Sinorhizobium medicae</name>
    <dbReference type="NCBI Taxonomy" id="110321"/>
    <lineage>
        <taxon>Bacteria</taxon>
        <taxon>Pseudomonadati</taxon>
        <taxon>Pseudomonadota</taxon>
        <taxon>Alphaproteobacteria</taxon>
        <taxon>Hyphomicrobiales</taxon>
        <taxon>Rhizobiaceae</taxon>
        <taxon>Sinorhizobium/Ensifer group</taxon>
        <taxon>Sinorhizobium</taxon>
    </lineage>
</organism>